<evidence type="ECO:0000256" key="8">
    <source>
        <dbReference type="ARBA" id="ARBA00023136"/>
    </source>
</evidence>
<keyword evidence="5 9" id="KW-1003">Cell membrane</keyword>
<keyword evidence="4 9" id="KW-0813">Transport</keyword>
<dbReference type="GO" id="GO:0005886">
    <property type="term" value="C:plasma membrane"/>
    <property type="evidence" value="ECO:0007669"/>
    <property type="project" value="UniProtKB-SubCell"/>
</dbReference>
<evidence type="ECO:0000313" key="11">
    <source>
        <dbReference type="Proteomes" id="UP000285301"/>
    </source>
</evidence>
<evidence type="ECO:0000256" key="6">
    <source>
        <dbReference type="ARBA" id="ARBA00022692"/>
    </source>
</evidence>
<feature type="transmembrane region" description="Helical" evidence="9">
    <location>
        <begin position="58"/>
        <end position="79"/>
    </location>
</feature>
<dbReference type="EMBL" id="NCKU01000964">
    <property type="protein sequence ID" value="RWS13516.1"/>
    <property type="molecule type" value="Genomic_DNA"/>
</dbReference>
<keyword evidence="7 9" id="KW-1133">Transmembrane helix</keyword>
<keyword evidence="8 9" id="KW-0472">Membrane</keyword>
<feature type="transmembrane region" description="Helical" evidence="9">
    <location>
        <begin position="123"/>
        <end position="145"/>
    </location>
</feature>
<evidence type="ECO:0000256" key="7">
    <source>
        <dbReference type="ARBA" id="ARBA00022989"/>
    </source>
</evidence>
<sequence>RDCSRLNRISTRVVFKMSREYFIDFLVICFGISAWVQLNGLWVQTPVLVQQLPEGWKLSSYIVVITQLGNVGPLLYSLLKFTLKSKNFDYFLIHITLFLGTLSCILLSIFWKKTASIFGENHSIALLVLGGIFAIVDCTSSVLYLPFMANFKSQYFISYLIGEGFSGLIPSIVSLIQGIQNSPACVNKTEIINGTSKTTLVPKYGEPRFSTSVFFIILALLLVISWLAFHFLNKLASAKASDSNRSLQIAGNAQFEVIGEGLSNSRLVILLFIQTYICALTNGILPAIESFSALPYGSTTFHVAVNLSTISNPVACFIGFFKSNFQSDKVLGILTFLGSFFASYILFTALSSPNPPLQNFFGSFLIIVSFTLCFGIFTYAKTVIASILRNNCSDNHKPLFWCGVFTQLGSAFGAFTIFILVNSTKTFVASNPC</sequence>
<feature type="transmembrane region" description="Helical" evidence="9">
    <location>
        <begin position="21"/>
        <end position="38"/>
    </location>
</feature>
<feature type="non-terminal residue" evidence="10">
    <location>
        <position position="1"/>
    </location>
</feature>
<feature type="transmembrane region" description="Helical" evidence="9">
    <location>
        <begin position="91"/>
        <end position="111"/>
    </location>
</feature>
<feature type="transmembrane region" description="Helical" evidence="9">
    <location>
        <begin position="330"/>
        <end position="347"/>
    </location>
</feature>
<keyword evidence="11" id="KW-1185">Reference proteome</keyword>
<accession>A0A3S3SFU9</accession>
<dbReference type="AlphaFoldDB" id="A0A3S3SFU9"/>
<name>A0A3S3SFU9_9ACAR</name>
<comment type="subcellular location">
    <subcellularLocation>
        <location evidence="2 9">Cell membrane</location>
        <topology evidence="2 9">Multi-pass membrane protein</topology>
    </subcellularLocation>
</comment>
<reference evidence="10 11" key="1">
    <citation type="journal article" date="2018" name="Gigascience">
        <title>Genomes of trombidid mites reveal novel predicted allergens and laterally-transferred genes associated with secondary metabolism.</title>
        <authorList>
            <person name="Dong X."/>
            <person name="Chaisiri K."/>
            <person name="Xia D."/>
            <person name="Armstrong S.D."/>
            <person name="Fang Y."/>
            <person name="Donnelly M.J."/>
            <person name="Kadowaki T."/>
            <person name="McGarry J.W."/>
            <person name="Darby A.C."/>
            <person name="Makepeace B.L."/>
        </authorList>
    </citation>
    <scope>NUCLEOTIDE SEQUENCE [LARGE SCALE GENOMIC DNA]</scope>
    <source>
        <strain evidence="10">UoL-WK</strain>
    </source>
</reference>
<dbReference type="Pfam" id="PF06237">
    <property type="entry name" value="SLC52_ribofla_tr"/>
    <property type="match status" value="2"/>
</dbReference>
<dbReference type="PANTHER" id="PTHR12929">
    <property type="entry name" value="SOLUTE CARRIER FAMILY 52"/>
    <property type="match status" value="1"/>
</dbReference>
<dbReference type="Proteomes" id="UP000285301">
    <property type="component" value="Unassembled WGS sequence"/>
</dbReference>
<dbReference type="GO" id="GO:0032217">
    <property type="term" value="F:riboflavin transmembrane transporter activity"/>
    <property type="evidence" value="ECO:0007669"/>
    <property type="project" value="UniProtKB-UniRule"/>
</dbReference>
<comment type="catalytic activity">
    <reaction evidence="1 9">
        <text>riboflavin(in) = riboflavin(out)</text>
        <dbReference type="Rhea" id="RHEA:35015"/>
        <dbReference type="ChEBI" id="CHEBI:57986"/>
    </reaction>
</comment>
<feature type="transmembrane region" description="Helical" evidence="9">
    <location>
        <begin position="399"/>
        <end position="421"/>
    </location>
</feature>
<proteinExistence type="inferred from homology"/>
<feature type="transmembrane region" description="Helical" evidence="9">
    <location>
        <begin position="300"/>
        <end position="321"/>
    </location>
</feature>
<feature type="transmembrane region" description="Helical" evidence="9">
    <location>
        <begin position="209"/>
        <end position="229"/>
    </location>
</feature>
<dbReference type="OrthoDB" id="9995836at2759"/>
<comment type="caution">
    <text evidence="10">The sequence shown here is derived from an EMBL/GenBank/DDBJ whole genome shotgun (WGS) entry which is preliminary data.</text>
</comment>
<dbReference type="PANTHER" id="PTHR12929:SF10">
    <property type="entry name" value="RIBOFLAVIN TRANSPORTER"/>
    <property type="match status" value="1"/>
</dbReference>
<evidence type="ECO:0000313" key="10">
    <source>
        <dbReference type="EMBL" id="RWS13516.1"/>
    </source>
</evidence>
<evidence type="ECO:0000256" key="9">
    <source>
        <dbReference type="RuleBase" id="RU368035"/>
    </source>
</evidence>
<feature type="transmembrane region" description="Helical" evidence="9">
    <location>
        <begin position="267"/>
        <end position="288"/>
    </location>
</feature>
<feature type="transmembrane region" description="Helical" evidence="9">
    <location>
        <begin position="157"/>
        <end position="179"/>
    </location>
</feature>
<evidence type="ECO:0000256" key="2">
    <source>
        <dbReference type="ARBA" id="ARBA00004651"/>
    </source>
</evidence>
<evidence type="ECO:0000256" key="5">
    <source>
        <dbReference type="ARBA" id="ARBA00022475"/>
    </source>
</evidence>
<comment type="function">
    <text evidence="9">Plasma membrane transporter mediating the uptake by cells of the water soluble vitamin B2/riboflavin that plays a key role in biochemical oxidation-reduction reactions of the carbohydrate, lipid, and amino acid metabolism.</text>
</comment>
<feature type="transmembrane region" description="Helical" evidence="9">
    <location>
        <begin position="359"/>
        <end position="379"/>
    </location>
</feature>
<comment type="similarity">
    <text evidence="3 9">Belongs to the riboflavin transporter family.</text>
</comment>
<evidence type="ECO:0000256" key="4">
    <source>
        <dbReference type="ARBA" id="ARBA00022448"/>
    </source>
</evidence>
<keyword evidence="6 9" id="KW-0812">Transmembrane</keyword>
<protein>
    <recommendedName>
        <fullName evidence="9">Riboflavin transporter</fullName>
    </recommendedName>
</protein>
<dbReference type="InterPro" id="IPR009357">
    <property type="entry name" value="Riboflavin_transptr"/>
</dbReference>
<organism evidence="10 11">
    <name type="scientific">Dinothrombium tinctorium</name>
    <dbReference type="NCBI Taxonomy" id="1965070"/>
    <lineage>
        <taxon>Eukaryota</taxon>
        <taxon>Metazoa</taxon>
        <taxon>Ecdysozoa</taxon>
        <taxon>Arthropoda</taxon>
        <taxon>Chelicerata</taxon>
        <taxon>Arachnida</taxon>
        <taxon>Acari</taxon>
        <taxon>Acariformes</taxon>
        <taxon>Trombidiformes</taxon>
        <taxon>Prostigmata</taxon>
        <taxon>Anystina</taxon>
        <taxon>Parasitengona</taxon>
        <taxon>Trombidioidea</taxon>
        <taxon>Trombidiidae</taxon>
        <taxon>Dinothrombium</taxon>
    </lineage>
</organism>
<gene>
    <name evidence="10" type="ORF">B4U79_02175</name>
</gene>
<evidence type="ECO:0000256" key="3">
    <source>
        <dbReference type="ARBA" id="ARBA00006366"/>
    </source>
</evidence>
<evidence type="ECO:0000256" key="1">
    <source>
        <dbReference type="ARBA" id="ARBA00000215"/>
    </source>
</evidence>